<dbReference type="RefSeq" id="WP_116846610.1">
    <property type="nucleotide sequence ID" value="NZ_QTJU01000002.1"/>
</dbReference>
<sequence>MEHTVLEHQEAIAKLRKFAEDVNICMFTTLTEACELNTRPMATARVDDDATIWFFSNEFSGKTTEVQHSDDQTVYLLYAHPGKNIYVNLIGSCEIVRDKAKMKELYSPVIKAWFPDGLNDPDMCLLKVSAKEAYYWNSTSNKMVAFLHMLKAIATGEQYDEGETGKLEFE</sequence>
<name>A0A3E1NL08_9BACT</name>
<comment type="caution">
    <text evidence="2">The sequence shown here is derived from an EMBL/GenBank/DDBJ whole genome shotgun (WGS) entry which is preliminary data.</text>
</comment>
<dbReference type="InterPro" id="IPR012349">
    <property type="entry name" value="Split_barrel_FMN-bd"/>
</dbReference>
<proteinExistence type="predicted"/>
<evidence type="ECO:0000313" key="3">
    <source>
        <dbReference type="Proteomes" id="UP000261284"/>
    </source>
</evidence>
<protein>
    <submittedName>
        <fullName evidence="2">Pyridoxamine 5'-phosphate oxidase</fullName>
    </submittedName>
</protein>
<organism evidence="2 3">
    <name type="scientific">Deminuibacter soli</name>
    <dbReference type="NCBI Taxonomy" id="2291815"/>
    <lineage>
        <taxon>Bacteria</taxon>
        <taxon>Pseudomonadati</taxon>
        <taxon>Bacteroidota</taxon>
        <taxon>Chitinophagia</taxon>
        <taxon>Chitinophagales</taxon>
        <taxon>Chitinophagaceae</taxon>
        <taxon>Deminuibacter</taxon>
    </lineage>
</organism>
<evidence type="ECO:0000313" key="2">
    <source>
        <dbReference type="EMBL" id="RFM28620.1"/>
    </source>
</evidence>
<dbReference type="Gene3D" id="2.30.110.10">
    <property type="entry name" value="Electron Transport, Fmn-binding Protein, Chain A"/>
    <property type="match status" value="1"/>
</dbReference>
<dbReference type="Pfam" id="PF16242">
    <property type="entry name" value="Pyrid_ox_like"/>
    <property type="match status" value="1"/>
</dbReference>
<reference evidence="2 3" key="1">
    <citation type="submission" date="2018-08" db="EMBL/GenBank/DDBJ databases">
        <title>Chitinophagaceae sp. K23C18032701, a novel bacterium isolated from forest soil.</title>
        <authorList>
            <person name="Wang C."/>
        </authorList>
    </citation>
    <scope>NUCLEOTIDE SEQUENCE [LARGE SCALE GENOMIC DNA]</scope>
    <source>
        <strain evidence="2 3">K23C18032701</strain>
    </source>
</reference>
<dbReference type="PANTHER" id="PTHR34818:SF1">
    <property type="entry name" value="PROTEIN BLI-3"/>
    <property type="match status" value="1"/>
</dbReference>
<dbReference type="EMBL" id="QTJU01000002">
    <property type="protein sequence ID" value="RFM28620.1"/>
    <property type="molecule type" value="Genomic_DNA"/>
</dbReference>
<dbReference type="PANTHER" id="PTHR34818">
    <property type="entry name" value="PROTEIN BLI-3"/>
    <property type="match status" value="1"/>
</dbReference>
<feature type="domain" description="General stress protein FMN-binding split barrel" evidence="1">
    <location>
        <begin position="10"/>
        <end position="160"/>
    </location>
</feature>
<dbReference type="OrthoDB" id="1432662at2"/>
<dbReference type="AlphaFoldDB" id="A0A3E1NL08"/>
<dbReference type="SUPFAM" id="SSF50475">
    <property type="entry name" value="FMN-binding split barrel"/>
    <property type="match status" value="1"/>
</dbReference>
<keyword evidence="3" id="KW-1185">Reference proteome</keyword>
<dbReference type="InterPro" id="IPR038725">
    <property type="entry name" value="YdaG_split_barrel_FMN-bd"/>
</dbReference>
<gene>
    <name evidence="2" type="ORF">DXN05_07440</name>
</gene>
<evidence type="ECO:0000259" key="1">
    <source>
        <dbReference type="Pfam" id="PF16242"/>
    </source>
</evidence>
<accession>A0A3E1NL08</accession>
<dbReference type="Proteomes" id="UP000261284">
    <property type="component" value="Unassembled WGS sequence"/>
</dbReference>
<dbReference type="InterPro" id="IPR052917">
    <property type="entry name" value="Stress-Dev_Protein"/>
</dbReference>